<evidence type="ECO:0000256" key="2">
    <source>
        <dbReference type="SAM" id="Phobius"/>
    </source>
</evidence>
<dbReference type="RefSeq" id="WP_141463372.1">
    <property type="nucleotide sequence ID" value="NZ_RBZW01000012.1"/>
</dbReference>
<feature type="transmembrane region" description="Helical" evidence="2">
    <location>
        <begin position="12"/>
        <end position="37"/>
    </location>
</feature>
<dbReference type="Pfam" id="PF26502">
    <property type="entry name" value="DUF8167_2nd"/>
    <property type="match status" value="1"/>
</dbReference>
<sequence>MTGLPYDILIAVAYGLLAGFVPAVGTGLAAIGLGLALDRQLSLAVGAIATACLAVATTLALGVITLESGGRTIPQLLSIASLAVGLGLVATSQGNQIATSVPRDRRHTFVSGPTLTADAIDAVDAVGQVTIRPSGPIREFDGYPSVPATLEYRLESSSWRLPADLQLSALESRLEARLRTNYDLARTDVSIDGRGRATITAAPPTASLASGLDAGTRAVTLSGLLPAGLAGGDVVSIVTEDRQIRADVLAVGNRPVERDTNAEITDTAETDRPWAGRGIVGGPGQLTVAVETTDASALLETSDYRIFVRPSGDDHEFEAATLLAAAGKPMRTITDGDPPDEETLAVERDGRWQLATGDSGAATGDSDDYGDIDRAFVVGPSAGASDR</sequence>
<feature type="domain" description="DUF8167" evidence="4">
    <location>
        <begin position="217"/>
        <end position="312"/>
    </location>
</feature>
<gene>
    <name evidence="5" type="ORF">D8Y22_03680</name>
</gene>
<dbReference type="EMBL" id="RBZW01000012">
    <property type="protein sequence ID" value="THE66035.1"/>
    <property type="molecule type" value="Genomic_DNA"/>
</dbReference>
<dbReference type="Pfam" id="PF26503">
    <property type="entry name" value="DUF8167_3rd"/>
    <property type="match status" value="1"/>
</dbReference>
<keyword evidence="2" id="KW-0812">Transmembrane</keyword>
<feature type="domain" description="DUF8167" evidence="3">
    <location>
        <begin position="129"/>
        <end position="203"/>
    </location>
</feature>
<evidence type="ECO:0000256" key="1">
    <source>
        <dbReference type="SAM" id="MobiDB-lite"/>
    </source>
</evidence>
<keyword evidence="6" id="KW-1185">Reference proteome</keyword>
<evidence type="ECO:0000313" key="5">
    <source>
        <dbReference type="EMBL" id="THE66035.1"/>
    </source>
</evidence>
<comment type="caution">
    <text evidence="5">The sequence shown here is derived from an EMBL/GenBank/DDBJ whole genome shotgun (WGS) entry which is preliminary data.</text>
</comment>
<dbReference type="InterPro" id="IPR058604">
    <property type="entry name" value="DUF8167_3rd"/>
</dbReference>
<feature type="transmembrane region" description="Helical" evidence="2">
    <location>
        <begin position="43"/>
        <end position="64"/>
    </location>
</feature>
<dbReference type="Proteomes" id="UP000318864">
    <property type="component" value="Unassembled WGS sequence"/>
</dbReference>
<proteinExistence type="predicted"/>
<evidence type="ECO:0000259" key="4">
    <source>
        <dbReference type="Pfam" id="PF26503"/>
    </source>
</evidence>
<evidence type="ECO:0000259" key="3">
    <source>
        <dbReference type="Pfam" id="PF26502"/>
    </source>
</evidence>
<keyword evidence="2" id="KW-1133">Transmembrane helix</keyword>
<dbReference type="OrthoDB" id="157524at2157"/>
<reference evidence="5 6" key="1">
    <citation type="submission" date="2018-10" db="EMBL/GenBank/DDBJ databases">
        <title>Natronolimnobius sp. XQ-INN 246 isolated from Inner Mongolia Autonomous Region of China.</title>
        <authorList>
            <person name="Xue Q."/>
        </authorList>
    </citation>
    <scope>NUCLEOTIDE SEQUENCE [LARGE SCALE GENOMIC DNA]</scope>
    <source>
        <strain evidence="5 6">XQ-INN 246</strain>
    </source>
</reference>
<keyword evidence="2" id="KW-0472">Membrane</keyword>
<organism evidence="5 6">
    <name type="scientific">Salinadaptatus halalkaliphilus</name>
    <dbReference type="NCBI Taxonomy" id="2419781"/>
    <lineage>
        <taxon>Archaea</taxon>
        <taxon>Methanobacteriati</taxon>
        <taxon>Methanobacteriota</taxon>
        <taxon>Stenosarchaea group</taxon>
        <taxon>Halobacteria</taxon>
        <taxon>Halobacteriales</taxon>
        <taxon>Natrialbaceae</taxon>
        <taxon>Salinadaptatus</taxon>
    </lineage>
</organism>
<dbReference type="AlphaFoldDB" id="A0A4S3TRR3"/>
<feature type="region of interest" description="Disordered" evidence="1">
    <location>
        <begin position="334"/>
        <end position="372"/>
    </location>
</feature>
<dbReference type="InterPro" id="IPR058603">
    <property type="entry name" value="DUF8167_2nd"/>
</dbReference>
<feature type="compositionally biased region" description="Low complexity" evidence="1">
    <location>
        <begin position="355"/>
        <end position="364"/>
    </location>
</feature>
<accession>A0A4S3TRR3</accession>
<protein>
    <submittedName>
        <fullName evidence="5">Uncharacterized protein</fullName>
    </submittedName>
</protein>
<evidence type="ECO:0000313" key="6">
    <source>
        <dbReference type="Proteomes" id="UP000318864"/>
    </source>
</evidence>
<name>A0A4S3TRR3_9EURY</name>